<proteinExistence type="predicted"/>
<protein>
    <submittedName>
        <fullName evidence="4">Integral Membrane Protein</fullName>
    </submittedName>
</protein>
<evidence type="ECO:0000256" key="1">
    <source>
        <dbReference type="SAM" id="Coils"/>
    </source>
</evidence>
<evidence type="ECO:0000256" key="2">
    <source>
        <dbReference type="SAM" id="MobiDB-lite"/>
    </source>
</evidence>
<dbReference type="Pfam" id="PF21725">
    <property type="entry name" value="T7SS_signal"/>
    <property type="match status" value="1"/>
</dbReference>
<gene>
    <name evidence="4" type="primary">sle_26980</name>
</gene>
<dbReference type="InterPro" id="IPR049082">
    <property type="entry name" value="T7SS_signal"/>
</dbReference>
<sequence>MSARDFPSLGFDPAPGKLESVDDLTVKLAKAVTCLESAHATLAGIGKGGDTWEGRAADAFAEKVGDLPKYLGDSRDALRSAEAQLKAWHGKLADYQEKARQYEAQAKTAKEKEKAGQSAHDKAADAYNQAADDPAFRLSGLYYANQADLENAQAKIDAASLRLKQAGNELDAATRRLKAARDEFEEILKRAEELLEHHQSDARAIADRLAKANGRAPDPGLFEGLADAFTRLGHNIQNWCTKHADLLNKIGDWLSIASAVMGVASLLTLWCPPLAGAFALAGGALSLGALAAHGGAKLGGADVSMMDLAGDALGVVPLGKLGQVALKGTKVAMKVSKNGVKMIDRVNKIEGLERAGFQGGPPAGKRYVGLFGEWEAGSQHFKASGIGERVKLAWKSHVLDTAGASVKEQGLSKVIEWSPKSVKESLQSAIRADGTLDPMSWWSRGAQIATQAPGIGWSLYTGLTGSETPSAGRL</sequence>
<evidence type="ECO:0000259" key="3">
    <source>
        <dbReference type="Pfam" id="PF21725"/>
    </source>
</evidence>
<dbReference type="RefSeq" id="WP_029384932.1">
    <property type="nucleotide sequence ID" value="NZ_AZSD01000245.1"/>
</dbReference>
<dbReference type="AlphaFoldDB" id="A0A0F7VPJ5"/>
<feature type="coiled-coil region" evidence="1">
    <location>
        <begin position="149"/>
        <end position="208"/>
    </location>
</feature>
<feature type="region of interest" description="Disordered" evidence="2">
    <location>
        <begin position="103"/>
        <end position="125"/>
    </location>
</feature>
<evidence type="ECO:0000313" key="4">
    <source>
        <dbReference type="EMBL" id="CQR62159.1"/>
    </source>
</evidence>
<keyword evidence="1" id="KW-0175">Coiled coil</keyword>
<accession>A0A0F7VPJ5</accession>
<feature type="domain" description="Putative T7SS secretion signal" evidence="3">
    <location>
        <begin position="16"/>
        <end position="178"/>
    </location>
</feature>
<reference evidence="4 5" key="1">
    <citation type="submission" date="2015-02" db="EMBL/GenBank/DDBJ databases">
        <authorList>
            <person name="Gomez-Escribano P.J."/>
        </authorList>
    </citation>
    <scope>NUCLEOTIDE SEQUENCE [LARGE SCALE GENOMIC DNA]</scope>
    <source>
        <strain evidence="5">C34 (DSM 42122 / NRRL B-24963)</strain>
    </source>
</reference>
<dbReference type="Gene3D" id="1.10.287.1490">
    <property type="match status" value="1"/>
</dbReference>
<name>A0A0F7VPJ5_STRLW</name>
<feature type="compositionally biased region" description="Basic and acidic residues" evidence="2">
    <location>
        <begin position="108"/>
        <end position="124"/>
    </location>
</feature>
<dbReference type="Proteomes" id="UP000035016">
    <property type="component" value="Chromosome Chromosome"/>
</dbReference>
<evidence type="ECO:0000313" key="5">
    <source>
        <dbReference type="Proteomes" id="UP000035016"/>
    </source>
</evidence>
<dbReference type="EMBL" id="LN831790">
    <property type="protein sequence ID" value="CQR62159.1"/>
    <property type="molecule type" value="Genomic_DNA"/>
</dbReference>
<organism evidence="4 5">
    <name type="scientific">Streptomyces leeuwenhoekii</name>
    <dbReference type="NCBI Taxonomy" id="1437453"/>
    <lineage>
        <taxon>Bacteria</taxon>
        <taxon>Bacillati</taxon>
        <taxon>Actinomycetota</taxon>
        <taxon>Actinomycetes</taxon>
        <taxon>Kitasatosporales</taxon>
        <taxon>Streptomycetaceae</taxon>
        <taxon>Streptomyces</taxon>
    </lineage>
</organism>
<dbReference type="KEGG" id="sle:sle_26980"/>